<name>A0AAD4S7M8_9MAGN</name>
<keyword evidence="1" id="KW-0863">Zinc-finger</keyword>
<dbReference type="Pfam" id="PF04438">
    <property type="entry name" value="zf-HIT"/>
    <property type="match status" value="1"/>
</dbReference>
<feature type="compositionally biased region" description="Pro residues" evidence="2">
    <location>
        <begin position="40"/>
        <end position="53"/>
    </location>
</feature>
<dbReference type="InterPro" id="IPR001878">
    <property type="entry name" value="Znf_CCHC"/>
</dbReference>
<dbReference type="Gene3D" id="3.30.60.220">
    <property type="match status" value="1"/>
</dbReference>
<dbReference type="GO" id="GO:0008270">
    <property type="term" value="F:zinc ion binding"/>
    <property type="evidence" value="ECO:0007669"/>
    <property type="project" value="UniProtKB-KW"/>
</dbReference>
<evidence type="ECO:0000313" key="5">
    <source>
        <dbReference type="Proteomes" id="UP001202328"/>
    </source>
</evidence>
<feature type="region of interest" description="Disordered" evidence="2">
    <location>
        <begin position="37"/>
        <end position="162"/>
    </location>
</feature>
<dbReference type="Proteomes" id="UP001202328">
    <property type="component" value="Unassembled WGS sequence"/>
</dbReference>
<dbReference type="EMBL" id="JAJJMB010012802">
    <property type="protein sequence ID" value="KAI3873184.1"/>
    <property type="molecule type" value="Genomic_DNA"/>
</dbReference>
<proteinExistence type="predicted"/>
<dbReference type="PROSITE" id="PS50158">
    <property type="entry name" value="ZF_CCHC"/>
    <property type="match status" value="1"/>
</dbReference>
<reference evidence="4" key="1">
    <citation type="submission" date="2022-04" db="EMBL/GenBank/DDBJ databases">
        <title>A functionally conserved STORR gene fusion in Papaver species that diverged 16.8 million years ago.</title>
        <authorList>
            <person name="Catania T."/>
        </authorList>
    </citation>
    <scope>NUCLEOTIDE SEQUENCE</scope>
    <source>
        <strain evidence="4">S-188037</strain>
    </source>
</reference>
<keyword evidence="1" id="KW-0479">Metal-binding</keyword>
<dbReference type="PANTHER" id="PTHR48453">
    <property type="entry name" value="CCHC-TYPE DOMAIN-CONTAINING PROTEIN"/>
    <property type="match status" value="1"/>
</dbReference>
<comment type="caution">
    <text evidence="4">The sequence shown here is derived from an EMBL/GenBank/DDBJ whole genome shotgun (WGS) entry which is preliminary data.</text>
</comment>
<evidence type="ECO:0000259" key="3">
    <source>
        <dbReference type="PROSITE" id="PS50158"/>
    </source>
</evidence>
<feature type="domain" description="CCHC-type" evidence="3">
    <location>
        <begin position="262"/>
        <end position="275"/>
    </location>
</feature>
<dbReference type="InterPro" id="IPR007529">
    <property type="entry name" value="Znf_HIT"/>
</dbReference>
<protein>
    <recommendedName>
        <fullName evidence="3">CCHC-type domain-containing protein</fullName>
    </recommendedName>
</protein>
<dbReference type="PANTHER" id="PTHR48453:SF1">
    <property type="entry name" value="CCHC-TYPE DOMAIN-CONTAINING PROTEIN"/>
    <property type="match status" value="1"/>
</dbReference>
<organism evidence="4 5">
    <name type="scientific">Papaver atlanticum</name>
    <dbReference type="NCBI Taxonomy" id="357466"/>
    <lineage>
        <taxon>Eukaryota</taxon>
        <taxon>Viridiplantae</taxon>
        <taxon>Streptophyta</taxon>
        <taxon>Embryophyta</taxon>
        <taxon>Tracheophyta</taxon>
        <taxon>Spermatophyta</taxon>
        <taxon>Magnoliopsida</taxon>
        <taxon>Ranunculales</taxon>
        <taxon>Papaveraceae</taxon>
        <taxon>Papaveroideae</taxon>
        <taxon>Papaver</taxon>
    </lineage>
</organism>
<keyword evidence="1" id="KW-0862">Zinc</keyword>
<dbReference type="AlphaFoldDB" id="A0AAD4S7M8"/>
<dbReference type="GO" id="GO:0003676">
    <property type="term" value="F:nucleic acid binding"/>
    <property type="evidence" value="ECO:0007669"/>
    <property type="project" value="InterPro"/>
</dbReference>
<sequence>MGTTRTNNIYKNPSYAYNKDLSISSIIGNLRAYNVATGNLPPPPSPPPPPPPNDNLHSTDLKKKSSKRRRRCQKQDERSVDEENDNDGPLSHQDYIHKRRQDIDRSSSHVYQESTPEDVLSNPNSTFQPLVQYESDDDDETTSAGDPDQGQDLTNYDYGNEPDRVKKRVEQRFPIIGEPACVVCGKYGEYICDETGDDICSTDCKADLLLKAQRAEGAINCHDSQCLPGTSMVKLPEVKEDAWDFGRNRWTTKRSSLCTYECWNCQKPGHLPEDCLMITRALSSPSTSSQVPVGARNSSSISKDLLALYRRCHQIGKNLNTAKCSICRSSSSLGMCLDCSISLCDNSGHLNEHIISHPSHQKIYSFKLERLVKCCKSTCRVTDIKDLLVCHYCLDKAFDKFYDMYSATWKRAGLSIIWNSICCEEHFTWHRINCTNADVDGSACIVKKNNCSQLSDFIF</sequence>
<keyword evidence="5" id="KW-1185">Reference proteome</keyword>
<gene>
    <name evidence="4" type="ORF">MKW98_030463</name>
</gene>
<evidence type="ECO:0000256" key="1">
    <source>
        <dbReference type="PROSITE-ProRule" id="PRU00047"/>
    </source>
</evidence>
<accession>A0AAD4S7M8</accession>
<evidence type="ECO:0000256" key="2">
    <source>
        <dbReference type="SAM" id="MobiDB-lite"/>
    </source>
</evidence>
<evidence type="ECO:0000313" key="4">
    <source>
        <dbReference type="EMBL" id="KAI3873184.1"/>
    </source>
</evidence>